<dbReference type="Pfam" id="PF01570">
    <property type="entry name" value="Flavi_propep"/>
    <property type="match status" value="1"/>
</dbReference>
<keyword evidence="1" id="KW-0472">Membrane</keyword>
<evidence type="ECO:0000259" key="3">
    <source>
        <dbReference type="Pfam" id="PF01570"/>
    </source>
</evidence>
<feature type="domain" description="Capsid protein C flavivirus" evidence="2">
    <location>
        <begin position="1"/>
        <end position="77"/>
    </location>
</feature>
<dbReference type="FunFam" id="2.60.260.50:FF:000001">
    <property type="entry name" value="Genome polyprotein"/>
    <property type="match status" value="1"/>
</dbReference>
<dbReference type="InterPro" id="IPR002535">
    <property type="entry name" value="Flavi_propep"/>
</dbReference>
<dbReference type="SMR" id="A0A1B4XSU2"/>
<dbReference type="EMBL" id="LC114464">
    <property type="protein sequence ID" value="BAV37878.1"/>
    <property type="molecule type" value="Genomic_RNA"/>
</dbReference>
<accession>A0A1B4XSU2</accession>
<dbReference type="InterPro" id="IPR001122">
    <property type="entry name" value="Flavi_capsidC"/>
</dbReference>
<feature type="domain" description="Flavivirus polyprotein propeptide" evidence="3">
    <location>
        <begin position="84"/>
        <end position="147"/>
    </location>
</feature>
<evidence type="ECO:0000313" key="4">
    <source>
        <dbReference type="EMBL" id="BAV37878.1"/>
    </source>
</evidence>
<dbReference type="GO" id="GO:0005198">
    <property type="term" value="F:structural molecule activity"/>
    <property type="evidence" value="ECO:0007669"/>
    <property type="project" value="InterPro"/>
</dbReference>
<dbReference type="SUPFAM" id="SSF101257">
    <property type="entry name" value="Flavivirus capsid protein C"/>
    <property type="match status" value="1"/>
</dbReference>
<protein>
    <submittedName>
        <fullName evidence="4">Capsid protein</fullName>
    </submittedName>
</protein>
<feature type="transmembrane region" description="Helical" evidence="1">
    <location>
        <begin position="65"/>
        <end position="83"/>
    </location>
</feature>
<organism evidence="4">
    <name type="scientific">Dengue virus type 2</name>
    <name type="common">DENV-2</name>
    <dbReference type="NCBI Taxonomy" id="11060"/>
    <lineage>
        <taxon>Viruses</taxon>
        <taxon>Riboviria</taxon>
        <taxon>Orthornavirae</taxon>
        <taxon>Kitrinoviricota</taxon>
        <taxon>Flasuviricetes</taxon>
        <taxon>Amarillovirales</taxon>
        <taxon>Flaviviridae</taxon>
        <taxon>Orthoflavivirus</taxon>
        <taxon>Orthoflavivirus denguei</taxon>
        <taxon>Dengue virus</taxon>
    </lineage>
</organism>
<dbReference type="InterPro" id="IPR038688">
    <property type="entry name" value="Flavi_propep_sf"/>
</dbReference>
<dbReference type="InterPro" id="IPR037172">
    <property type="entry name" value="Flavi_capsidC_sf"/>
</dbReference>
<keyword evidence="1" id="KW-1133">Transmembrane helix</keyword>
<dbReference type="Pfam" id="PF01003">
    <property type="entry name" value="Flavi_capsid"/>
    <property type="match status" value="1"/>
</dbReference>
<dbReference type="GO" id="GO:0019028">
    <property type="term" value="C:viral capsid"/>
    <property type="evidence" value="ECO:0007669"/>
    <property type="project" value="InterPro"/>
</dbReference>
<keyword evidence="1" id="KW-0812">Transmembrane</keyword>
<name>A0A1B4XSU2_DENV2</name>
<evidence type="ECO:0000256" key="1">
    <source>
        <dbReference type="SAM" id="Phobius"/>
    </source>
</evidence>
<sequence>MLQGRGPLKLFMALVAILLFLTIPPTAGILKRWGTIKKSKAINVLRGFRKEIGRMLNILNRRRRTVGMIIMLIPTAMAFHLTTRNGEPHMIVSRQEKGKSLLFKTEDGVNMCTLMAMDLGELCEDTITYNCPLLRQNEPEDIDCWCK</sequence>
<dbReference type="Gene3D" id="2.60.260.50">
    <property type="entry name" value="Flavivirus polyprotein propeptide domain"/>
    <property type="match status" value="1"/>
</dbReference>
<evidence type="ECO:0000259" key="2">
    <source>
        <dbReference type="Pfam" id="PF01003"/>
    </source>
</evidence>
<feature type="transmembrane region" description="Helical" evidence="1">
    <location>
        <begin position="12"/>
        <end position="30"/>
    </location>
</feature>
<dbReference type="Gene3D" id="1.10.10.930">
    <property type="match status" value="1"/>
</dbReference>
<proteinExistence type="predicted"/>
<reference evidence="4" key="1">
    <citation type="submission" date="2016-01" db="EMBL/GenBank/DDBJ databases">
        <title>Prevalence of Dengue serotype in Bihar, Patna.</title>
        <authorList>
            <person name="Kalyani"/>
            <person name="Sahoo G.C."/>
            <person name="Rana S."/>
            <person name="Ansari Y."/>
            <person name="Kumar R."/>
            <person name="Mansuri R."/>
            <person name="Das P."/>
        </authorList>
    </citation>
    <scope>NUCLEOTIDE SEQUENCE</scope>
    <source>
        <strain evidence="4">RMRIVIRO002</strain>
    </source>
</reference>